<accession>A0A212EN17</accession>
<keyword evidence="6" id="KW-0788">Thiol protease</keyword>
<name>A0A212EN17_DANPL</name>
<dbReference type="GO" id="GO:0006508">
    <property type="term" value="P:proteolysis"/>
    <property type="evidence" value="ECO:0007669"/>
    <property type="project" value="UniProtKB-KW"/>
</dbReference>
<dbReference type="eggNOG" id="KOG2606">
    <property type="taxonomic scope" value="Eukaryota"/>
</dbReference>
<evidence type="ECO:0000256" key="3">
    <source>
        <dbReference type="ARBA" id="ARBA00022670"/>
    </source>
</evidence>
<evidence type="ECO:0000259" key="7">
    <source>
        <dbReference type="PROSITE" id="PS50802"/>
    </source>
</evidence>
<dbReference type="PANTHER" id="PTHR12419">
    <property type="entry name" value="OTU DOMAIN CONTAINING PROTEIN"/>
    <property type="match status" value="1"/>
</dbReference>
<dbReference type="STRING" id="278856.A0A212EN17"/>
<dbReference type="CDD" id="cd22761">
    <property type="entry name" value="OTU_OTUD6"/>
    <property type="match status" value="1"/>
</dbReference>
<dbReference type="Pfam" id="PF02338">
    <property type="entry name" value="OTU"/>
    <property type="match status" value="1"/>
</dbReference>
<evidence type="ECO:0000256" key="6">
    <source>
        <dbReference type="ARBA" id="ARBA00022807"/>
    </source>
</evidence>
<dbReference type="InterPro" id="IPR050704">
    <property type="entry name" value="Peptidase_C85-like"/>
</dbReference>
<dbReference type="EMBL" id="AGBW02013744">
    <property type="protein sequence ID" value="OWR42890.1"/>
    <property type="molecule type" value="Genomic_DNA"/>
</dbReference>
<dbReference type="FunFam" id="3.90.70.80:FF:000003">
    <property type="entry name" value="OTU domain-containing protein 6B"/>
    <property type="match status" value="1"/>
</dbReference>
<keyword evidence="5" id="KW-0378">Hydrolase</keyword>
<dbReference type="GO" id="GO:0016579">
    <property type="term" value="P:protein deubiquitination"/>
    <property type="evidence" value="ECO:0007669"/>
    <property type="project" value="TreeGrafter"/>
</dbReference>
<dbReference type="InterPro" id="IPR003323">
    <property type="entry name" value="OTU_dom"/>
</dbReference>
<dbReference type="Gene3D" id="3.90.70.80">
    <property type="match status" value="1"/>
</dbReference>
<sequence length="288" mass="33664">MENKVENEVFIIEQRHKKEKKELQAQIQGLKKTAKNDKTKKKELTAEIARLESELEKRHKEELEIIQNVKNTPLDTEVNEFVEENDNINGEVRTKISKAQKRRDKKQQQEREREELIKLQEKENINGPRNLENQVLCSKLKERNLKIFSIPSDGDCLYKAISHQLETKFKKSMTVDELRSKVAEYILQNKDEFMPFLSNPETYEMLTETEFEEYCDKIKNTKVWGGQLEIRALANCLNHPITVIQATGPEAIEQGSEFTGPPLIISYHRHMYSLGEHYNSTEELDEAS</sequence>
<dbReference type="FunCoup" id="A0A212EN17">
    <property type="interactions" value="210"/>
</dbReference>
<dbReference type="KEGG" id="dpl:KGM_211194"/>
<dbReference type="GO" id="GO:0004843">
    <property type="term" value="F:cysteine-type deubiquitinase activity"/>
    <property type="evidence" value="ECO:0007669"/>
    <property type="project" value="UniProtKB-EC"/>
</dbReference>
<evidence type="ECO:0000256" key="5">
    <source>
        <dbReference type="ARBA" id="ARBA00022801"/>
    </source>
</evidence>
<evidence type="ECO:0000256" key="1">
    <source>
        <dbReference type="ARBA" id="ARBA00000707"/>
    </source>
</evidence>
<dbReference type="Proteomes" id="UP000007151">
    <property type="component" value="Unassembled WGS sequence"/>
</dbReference>
<keyword evidence="9" id="KW-1185">Reference proteome</keyword>
<dbReference type="PANTHER" id="PTHR12419:SF10">
    <property type="entry name" value="DEUBIQUITINASE OTUD6B"/>
    <property type="match status" value="1"/>
</dbReference>
<keyword evidence="4" id="KW-0833">Ubl conjugation pathway</keyword>
<reference evidence="8 9" key="1">
    <citation type="journal article" date="2011" name="Cell">
        <title>The monarch butterfly genome yields insights into long-distance migration.</title>
        <authorList>
            <person name="Zhan S."/>
            <person name="Merlin C."/>
            <person name="Boore J.L."/>
            <person name="Reppert S.M."/>
        </authorList>
    </citation>
    <scope>NUCLEOTIDE SEQUENCE [LARGE SCALE GENOMIC DNA]</scope>
    <source>
        <strain evidence="8">F-2</strain>
    </source>
</reference>
<comment type="catalytic activity">
    <reaction evidence="1">
        <text>Thiol-dependent hydrolysis of ester, thioester, amide, peptide and isopeptide bonds formed by the C-terminal Gly of ubiquitin (a 76-residue protein attached to proteins as an intracellular targeting signal).</text>
        <dbReference type="EC" id="3.4.19.12"/>
    </reaction>
</comment>
<evidence type="ECO:0000313" key="8">
    <source>
        <dbReference type="EMBL" id="OWR42890.1"/>
    </source>
</evidence>
<keyword evidence="3" id="KW-0645">Protease</keyword>
<dbReference type="InterPro" id="IPR038765">
    <property type="entry name" value="Papain-like_cys_pep_sf"/>
</dbReference>
<organism evidence="8 9">
    <name type="scientific">Danaus plexippus plexippus</name>
    <dbReference type="NCBI Taxonomy" id="278856"/>
    <lineage>
        <taxon>Eukaryota</taxon>
        <taxon>Metazoa</taxon>
        <taxon>Ecdysozoa</taxon>
        <taxon>Arthropoda</taxon>
        <taxon>Hexapoda</taxon>
        <taxon>Insecta</taxon>
        <taxon>Pterygota</taxon>
        <taxon>Neoptera</taxon>
        <taxon>Endopterygota</taxon>
        <taxon>Lepidoptera</taxon>
        <taxon>Glossata</taxon>
        <taxon>Ditrysia</taxon>
        <taxon>Papilionoidea</taxon>
        <taxon>Nymphalidae</taxon>
        <taxon>Danainae</taxon>
        <taxon>Danaini</taxon>
        <taxon>Danaina</taxon>
        <taxon>Danaus</taxon>
        <taxon>Danaus</taxon>
    </lineage>
</organism>
<dbReference type="EC" id="3.4.19.12" evidence="2"/>
<comment type="caution">
    <text evidence="8">The sequence shown here is derived from an EMBL/GenBank/DDBJ whole genome shotgun (WGS) entry which is preliminary data.</text>
</comment>
<proteinExistence type="predicted"/>
<dbReference type="SUPFAM" id="SSF54001">
    <property type="entry name" value="Cysteine proteinases"/>
    <property type="match status" value="1"/>
</dbReference>
<gene>
    <name evidence="8" type="ORF">KGM_211194</name>
</gene>
<dbReference type="PROSITE" id="PS50802">
    <property type="entry name" value="OTU"/>
    <property type="match status" value="1"/>
</dbReference>
<evidence type="ECO:0000313" key="9">
    <source>
        <dbReference type="Proteomes" id="UP000007151"/>
    </source>
</evidence>
<protein>
    <recommendedName>
        <fullName evidence="2">ubiquitinyl hydrolase 1</fullName>
        <ecNumber evidence="2">3.4.19.12</ecNumber>
    </recommendedName>
</protein>
<dbReference type="AlphaFoldDB" id="A0A212EN17"/>
<feature type="domain" description="OTU" evidence="7">
    <location>
        <begin position="145"/>
        <end position="284"/>
    </location>
</feature>
<dbReference type="OrthoDB" id="415023at2759"/>
<evidence type="ECO:0000256" key="4">
    <source>
        <dbReference type="ARBA" id="ARBA00022786"/>
    </source>
</evidence>
<evidence type="ECO:0000256" key="2">
    <source>
        <dbReference type="ARBA" id="ARBA00012759"/>
    </source>
</evidence>
<dbReference type="InterPro" id="IPR049772">
    <property type="entry name" value="OTU_OTUD6"/>
</dbReference>